<evidence type="ECO:0000313" key="2">
    <source>
        <dbReference type="EMBL" id="MFC5191008.1"/>
    </source>
</evidence>
<feature type="chain" id="PRO_5045456730" description="DUF4402 domain-containing protein" evidence="1">
    <location>
        <begin position="30"/>
        <end position="211"/>
    </location>
</feature>
<evidence type="ECO:0000256" key="1">
    <source>
        <dbReference type="SAM" id="SignalP"/>
    </source>
</evidence>
<comment type="caution">
    <text evidence="2">The sequence shown here is derived from an EMBL/GenBank/DDBJ whole genome shotgun (WGS) entry which is preliminary data.</text>
</comment>
<accession>A0ABW0BTV9</accession>
<reference evidence="3" key="1">
    <citation type="journal article" date="2019" name="Int. J. Syst. Evol. Microbiol.">
        <title>The Global Catalogue of Microorganisms (GCM) 10K type strain sequencing project: providing services to taxonomists for standard genome sequencing and annotation.</title>
        <authorList>
            <consortium name="The Broad Institute Genomics Platform"/>
            <consortium name="The Broad Institute Genome Sequencing Center for Infectious Disease"/>
            <person name="Wu L."/>
            <person name="Ma J."/>
        </authorList>
    </citation>
    <scope>NUCLEOTIDE SEQUENCE [LARGE SCALE GENOMIC DNA]</scope>
    <source>
        <strain evidence="3">CGMCC 1.7030</strain>
    </source>
</reference>
<evidence type="ECO:0000313" key="3">
    <source>
        <dbReference type="Proteomes" id="UP001596163"/>
    </source>
</evidence>
<keyword evidence="3" id="KW-1185">Reference proteome</keyword>
<evidence type="ECO:0008006" key="4">
    <source>
        <dbReference type="Google" id="ProtNLM"/>
    </source>
</evidence>
<protein>
    <recommendedName>
        <fullName evidence="4">DUF4402 domain-containing protein</fullName>
    </recommendedName>
</protein>
<keyword evidence="1" id="KW-0732">Signal</keyword>
<sequence>MKGKSTYHFIFLVLGISASLWSLAPSAMAQRINFSTWTGSEEITINPVLANPNLNFNLKKAAISANSPAVTINLVDNQSVGFQIQAPDGYDLTVEVDAPTFLSLDGVGSAPEEMVPFRLGIAYNNQAAPDEMAAKATAVELPTGFYNVTFPVNRRLTGAPGPPPTPSSGTYVRPKSTAWLFLYGELGPIGPVNAGDYLADITINVYFTSND</sequence>
<organism evidence="2 3">
    <name type="scientific">Algoriphagus aquatilis</name>
    <dbReference type="NCBI Taxonomy" id="490186"/>
    <lineage>
        <taxon>Bacteria</taxon>
        <taxon>Pseudomonadati</taxon>
        <taxon>Bacteroidota</taxon>
        <taxon>Cytophagia</taxon>
        <taxon>Cytophagales</taxon>
        <taxon>Cyclobacteriaceae</taxon>
        <taxon>Algoriphagus</taxon>
    </lineage>
</organism>
<dbReference type="EMBL" id="JBHSKS010000003">
    <property type="protein sequence ID" value="MFC5191008.1"/>
    <property type="molecule type" value="Genomic_DNA"/>
</dbReference>
<dbReference type="Proteomes" id="UP001596163">
    <property type="component" value="Unassembled WGS sequence"/>
</dbReference>
<gene>
    <name evidence="2" type="ORF">ACFPIK_04470</name>
</gene>
<dbReference type="RefSeq" id="WP_377912653.1">
    <property type="nucleotide sequence ID" value="NZ_JBHSKS010000003.1"/>
</dbReference>
<feature type="signal peptide" evidence="1">
    <location>
        <begin position="1"/>
        <end position="29"/>
    </location>
</feature>
<name>A0ABW0BTV9_9BACT</name>
<proteinExistence type="predicted"/>